<keyword evidence="1" id="KW-0677">Repeat</keyword>
<dbReference type="PANTHER" id="PTHR24173:SF74">
    <property type="entry name" value="ANKYRIN REPEAT DOMAIN-CONTAINING PROTEIN 16"/>
    <property type="match status" value="1"/>
</dbReference>
<proteinExistence type="predicted"/>
<evidence type="ECO:0000256" key="2">
    <source>
        <dbReference type="ARBA" id="ARBA00023043"/>
    </source>
</evidence>
<dbReference type="PROSITE" id="PS50297">
    <property type="entry name" value="ANK_REP_REGION"/>
    <property type="match status" value="2"/>
</dbReference>
<dbReference type="EMBL" id="KQ964711">
    <property type="protein sequence ID" value="KXN66559.1"/>
    <property type="molecule type" value="Genomic_DNA"/>
</dbReference>
<evidence type="ECO:0000256" key="1">
    <source>
        <dbReference type="ARBA" id="ARBA00022737"/>
    </source>
</evidence>
<dbReference type="SUPFAM" id="SSF48403">
    <property type="entry name" value="Ankyrin repeat"/>
    <property type="match status" value="2"/>
</dbReference>
<feature type="repeat" description="ANK" evidence="3">
    <location>
        <begin position="135"/>
        <end position="167"/>
    </location>
</feature>
<evidence type="ECO:0000256" key="3">
    <source>
        <dbReference type="PROSITE-ProRule" id="PRU00023"/>
    </source>
</evidence>
<evidence type="ECO:0000313" key="4">
    <source>
        <dbReference type="EMBL" id="KXN66559.1"/>
    </source>
</evidence>
<feature type="repeat" description="ANK" evidence="3">
    <location>
        <begin position="361"/>
        <end position="385"/>
    </location>
</feature>
<reference evidence="4 5" key="1">
    <citation type="journal article" date="2015" name="Genome Biol. Evol.">
        <title>Phylogenomic analyses indicate that early fungi evolved digesting cell walls of algal ancestors of land plants.</title>
        <authorList>
            <person name="Chang Y."/>
            <person name="Wang S."/>
            <person name="Sekimoto S."/>
            <person name="Aerts A.L."/>
            <person name="Choi C."/>
            <person name="Clum A."/>
            <person name="LaButti K.M."/>
            <person name="Lindquist E.A."/>
            <person name="Yee Ngan C."/>
            <person name="Ohm R.A."/>
            <person name="Salamov A.A."/>
            <person name="Grigoriev I.V."/>
            <person name="Spatafora J.W."/>
            <person name="Berbee M.L."/>
        </authorList>
    </citation>
    <scope>NUCLEOTIDE SEQUENCE [LARGE SCALE GENOMIC DNA]</scope>
    <source>
        <strain evidence="4 5">NRRL 28638</strain>
    </source>
</reference>
<organism evidence="4 5">
    <name type="scientific">Conidiobolus coronatus (strain ATCC 28846 / CBS 209.66 / NRRL 28638)</name>
    <name type="common">Delacroixia coronata</name>
    <dbReference type="NCBI Taxonomy" id="796925"/>
    <lineage>
        <taxon>Eukaryota</taxon>
        <taxon>Fungi</taxon>
        <taxon>Fungi incertae sedis</taxon>
        <taxon>Zoopagomycota</taxon>
        <taxon>Entomophthoromycotina</taxon>
        <taxon>Entomophthoromycetes</taxon>
        <taxon>Entomophthorales</taxon>
        <taxon>Ancylistaceae</taxon>
        <taxon>Conidiobolus</taxon>
    </lineage>
</organism>
<dbReference type="InterPro" id="IPR036770">
    <property type="entry name" value="Ankyrin_rpt-contain_sf"/>
</dbReference>
<keyword evidence="5" id="KW-1185">Reference proteome</keyword>
<protein>
    <submittedName>
        <fullName evidence="4">Ankyrin</fullName>
    </submittedName>
</protein>
<name>A0A137NUX0_CONC2</name>
<feature type="repeat" description="ANK" evidence="3">
    <location>
        <begin position="328"/>
        <end position="360"/>
    </location>
</feature>
<gene>
    <name evidence="4" type="ORF">CONCODRAFT_73610</name>
</gene>
<dbReference type="STRING" id="796925.A0A137NUX0"/>
<sequence length="608" mass="69069">MKKYNSLNILKDPPAPGTWLRAGGSQLHRTLSDSRQKPHKNLETLDESIFSENDPMFIMINPQLQERAHCYDSDSELAGLELLGDLYDLNILEFLCLLDLESVLTCILNFIYLNCFYFNYFNCLNFVLMSKRWGQGNSLLHLASFMGMDQTCKLLIEWGVPWNIRNDRGYRPVDCADDDECRWVFWNLNVCDNQAAVKPEIEDIADTTDTSEEEEQVQLEREIVDAGKGTRLANDHDVVRHLVDQVIEEGALKSNWDITPSKRSGAGIPPPLALPLKGPKQRKRVQFDDFTIFLQAAQSGELDTIESLIRDANRDNISTLINYKSAYKRFSPLHVACMNNHINIVEYLLKLGALPNEQDMYGYTSLHYAVLEGHTELTKFLIRRSEVTLKVRSSRGEAIWDCTEDNDMLNMIHRECIRRAEKEAEESKTHQRESRLQQALAIQISKSHGSEDVSDMEPIRKPYKSGEVKQNKIVNHNRPKETQILERPMQKPQGPKPFDNKIKSLDLDSLVKASDKGKHSTEKAKIPKAKLFVGQGIEATQVQTHPRPLPNKSNWKADLKLPTRKLSGISGGQPPALGLVAQAKFNLMKRIGVDSANQRSLPSQVPLN</sequence>
<dbReference type="AlphaFoldDB" id="A0A137NUX0"/>
<dbReference type="PANTHER" id="PTHR24173">
    <property type="entry name" value="ANKYRIN REPEAT CONTAINING"/>
    <property type="match status" value="1"/>
</dbReference>
<evidence type="ECO:0000313" key="5">
    <source>
        <dbReference type="Proteomes" id="UP000070444"/>
    </source>
</evidence>
<keyword evidence="2 3" id="KW-0040">ANK repeat</keyword>
<dbReference type="InterPro" id="IPR002110">
    <property type="entry name" value="Ankyrin_rpt"/>
</dbReference>
<accession>A0A137NUX0</accession>
<dbReference type="PROSITE" id="PS50088">
    <property type="entry name" value="ANK_REPEAT"/>
    <property type="match status" value="3"/>
</dbReference>
<dbReference type="Pfam" id="PF12796">
    <property type="entry name" value="Ank_2"/>
    <property type="match status" value="1"/>
</dbReference>
<dbReference type="Gene3D" id="1.25.40.20">
    <property type="entry name" value="Ankyrin repeat-containing domain"/>
    <property type="match status" value="2"/>
</dbReference>
<dbReference type="SMART" id="SM00248">
    <property type="entry name" value="ANK"/>
    <property type="match status" value="4"/>
</dbReference>
<dbReference type="Proteomes" id="UP000070444">
    <property type="component" value="Unassembled WGS sequence"/>
</dbReference>
<dbReference type="OrthoDB" id="426293at2759"/>
<dbReference type="Pfam" id="PF00023">
    <property type="entry name" value="Ank"/>
    <property type="match status" value="1"/>
</dbReference>